<dbReference type="InterPro" id="IPR035516">
    <property type="entry name" value="Gyrase/topoIV_suA_C"/>
</dbReference>
<dbReference type="InterPro" id="IPR002205">
    <property type="entry name" value="Topo_IIA_dom_A"/>
</dbReference>
<dbReference type="AlphaFoldDB" id="C0E1Q5"/>
<dbReference type="NCBIfam" id="NF004043">
    <property type="entry name" value="PRK05560.1"/>
    <property type="match status" value="1"/>
</dbReference>
<proteinExistence type="inferred from homology"/>
<evidence type="ECO:0000313" key="14">
    <source>
        <dbReference type="Proteomes" id="UP000006247"/>
    </source>
</evidence>
<accession>C0E1Q5</accession>
<comment type="function">
    <text evidence="9">A type II topoisomerase that negatively supercoils closed circular double-stranded (ds) DNA in an ATP-dependent manner to modulate DNA topology and maintain chromosomes in an underwound state. Negative supercoiling favors strand separation, and DNA replication, transcription, recombination and repair, all of which involve strand separation. Also able to catalyze the interconversion of other topological isomers of dsDNA rings, including catenanes and knotted rings. Type II topoisomerases break and join 2 DNA strands simultaneously in an ATP-dependent manner.</text>
</comment>
<dbReference type="GO" id="GO:0006265">
    <property type="term" value="P:DNA topological change"/>
    <property type="evidence" value="ECO:0007669"/>
    <property type="project" value="UniProtKB-UniRule"/>
</dbReference>
<reference evidence="13 14" key="1">
    <citation type="submission" date="2009-01" db="EMBL/GenBank/DDBJ databases">
        <authorList>
            <person name="Fulton L."/>
            <person name="Clifton S."/>
            <person name="Chinwalla A.T."/>
            <person name="Mitreva M."/>
            <person name="Sodergren E."/>
            <person name="Weinstock G."/>
            <person name="Clifton S."/>
            <person name="Dooling D.J."/>
            <person name="Fulton B."/>
            <person name="Minx P."/>
            <person name="Pepin K.H."/>
            <person name="Johnson M."/>
            <person name="Bhonagiri V."/>
            <person name="Nash W.E."/>
            <person name="Mardis E.R."/>
            <person name="Wilson R.K."/>
        </authorList>
    </citation>
    <scope>NUCLEOTIDE SEQUENCE [LARGE SCALE GENOMIC DNA]</scope>
    <source>
        <strain evidence="13 14">ATCC 33806</strain>
    </source>
</reference>
<dbReference type="RefSeq" id="WP_005520377.1">
    <property type="nucleotide sequence ID" value="NZ_EQ973328.1"/>
</dbReference>
<dbReference type="Gene3D" id="3.30.1360.40">
    <property type="match status" value="1"/>
</dbReference>
<evidence type="ECO:0000256" key="2">
    <source>
        <dbReference type="ARBA" id="ARBA00008263"/>
    </source>
</evidence>
<evidence type="ECO:0000256" key="6">
    <source>
        <dbReference type="ARBA" id="ARBA00023029"/>
    </source>
</evidence>
<dbReference type="Proteomes" id="UP000006247">
    <property type="component" value="Unassembled WGS sequence"/>
</dbReference>
<comment type="caution">
    <text evidence="13">The sequence shown here is derived from an EMBL/GenBank/DDBJ whole genome shotgun (WGS) entry which is preliminary data.</text>
</comment>
<dbReference type="Pfam" id="PF00521">
    <property type="entry name" value="DNA_topoisoIV"/>
    <property type="match status" value="1"/>
</dbReference>
<name>C0E1Q5_9CORY</name>
<dbReference type="PANTHER" id="PTHR43493">
    <property type="entry name" value="DNA GYRASE/TOPOISOMERASE SUBUNIT A"/>
    <property type="match status" value="1"/>
</dbReference>
<dbReference type="GO" id="GO:0005524">
    <property type="term" value="F:ATP binding"/>
    <property type="evidence" value="ECO:0007669"/>
    <property type="project" value="UniProtKB-UniRule"/>
</dbReference>
<dbReference type="GO" id="GO:0005737">
    <property type="term" value="C:cytoplasm"/>
    <property type="evidence" value="ECO:0007669"/>
    <property type="project" value="UniProtKB-SubCell"/>
</dbReference>
<feature type="active site" description="O-(5'-phospho-DNA)-tyrosine intermediate" evidence="9 10">
    <location>
        <position position="121"/>
    </location>
</feature>
<dbReference type="HAMAP" id="MF_01897">
    <property type="entry name" value="GyrA"/>
    <property type="match status" value="1"/>
</dbReference>
<dbReference type="FunFam" id="2.120.10.90:FF:000005">
    <property type="entry name" value="DNA topoisomerase 4 subunit A"/>
    <property type="match status" value="1"/>
</dbReference>
<dbReference type="FunFam" id="3.30.1360.40:FF:000008">
    <property type="entry name" value="DNA topoisomerase (ATP-hydrolyzing)"/>
    <property type="match status" value="1"/>
</dbReference>
<dbReference type="Pfam" id="PF03989">
    <property type="entry name" value="DNA_gyraseA_C"/>
    <property type="match status" value="6"/>
</dbReference>
<dbReference type="FunFam" id="1.10.268.10:FF:000001">
    <property type="entry name" value="DNA gyrase subunit A"/>
    <property type="match status" value="1"/>
</dbReference>
<evidence type="ECO:0000313" key="13">
    <source>
        <dbReference type="EMBL" id="EEG27589.1"/>
    </source>
</evidence>
<dbReference type="SMART" id="SM00434">
    <property type="entry name" value="TOP4c"/>
    <property type="match status" value="1"/>
</dbReference>
<dbReference type="GO" id="GO:0034335">
    <property type="term" value="F:DNA negative supercoiling activity"/>
    <property type="evidence" value="ECO:0007669"/>
    <property type="project" value="UniProtKB-ARBA"/>
</dbReference>
<evidence type="ECO:0000259" key="12">
    <source>
        <dbReference type="PROSITE" id="PS52040"/>
    </source>
</evidence>
<feature type="domain" description="Topo IIA-type catalytic" evidence="12">
    <location>
        <begin position="33"/>
        <end position="501"/>
    </location>
</feature>
<dbReference type="InterPro" id="IPR013757">
    <property type="entry name" value="Topo_IIA_A_a_sf"/>
</dbReference>
<dbReference type="PANTHER" id="PTHR43493:SF5">
    <property type="entry name" value="DNA GYRASE SUBUNIT A, CHLOROPLASTIC_MITOCHONDRIAL"/>
    <property type="match status" value="1"/>
</dbReference>
<evidence type="ECO:0000256" key="10">
    <source>
        <dbReference type="PROSITE-ProRule" id="PRU01384"/>
    </source>
</evidence>
<feature type="region of interest" description="Disordered" evidence="11">
    <location>
        <begin position="812"/>
        <end position="838"/>
    </location>
</feature>
<evidence type="ECO:0000256" key="4">
    <source>
        <dbReference type="ARBA" id="ARBA00022741"/>
    </source>
</evidence>
<organism evidence="13 14">
    <name type="scientific">Corynebacterium matruchotii ATCC 33806</name>
    <dbReference type="NCBI Taxonomy" id="566549"/>
    <lineage>
        <taxon>Bacteria</taxon>
        <taxon>Bacillati</taxon>
        <taxon>Actinomycetota</taxon>
        <taxon>Actinomycetes</taxon>
        <taxon>Mycobacteriales</taxon>
        <taxon>Corynebacteriaceae</taxon>
        <taxon>Corynebacterium</taxon>
    </lineage>
</organism>
<dbReference type="HOGENOM" id="CLU_002977_6_1_11"/>
<dbReference type="Gene3D" id="3.90.199.10">
    <property type="entry name" value="Topoisomerase II, domain 5"/>
    <property type="match status" value="1"/>
</dbReference>
<dbReference type="Gene3D" id="2.120.10.90">
    <property type="entry name" value="DNA gyrase/topoisomerase IV, subunit A, C-terminal"/>
    <property type="match status" value="1"/>
</dbReference>
<dbReference type="SUPFAM" id="SSF101904">
    <property type="entry name" value="GyrA/ParC C-terminal domain-like"/>
    <property type="match status" value="1"/>
</dbReference>
<feature type="short sequence motif" description="GyrA-box" evidence="9">
    <location>
        <begin position="528"/>
        <end position="534"/>
    </location>
</feature>
<evidence type="ECO:0000256" key="11">
    <source>
        <dbReference type="SAM" id="MobiDB-lite"/>
    </source>
</evidence>
<gene>
    <name evidence="9 13" type="primary">gyrA</name>
    <name evidence="13" type="ORF">CORMATOL_00906</name>
</gene>
<evidence type="ECO:0000256" key="8">
    <source>
        <dbReference type="ARBA" id="ARBA00023235"/>
    </source>
</evidence>
<keyword evidence="6 9" id="KW-0799">Topoisomerase</keyword>
<dbReference type="NCBIfam" id="NF004044">
    <property type="entry name" value="PRK05561.1"/>
    <property type="match status" value="1"/>
</dbReference>
<evidence type="ECO:0000256" key="1">
    <source>
        <dbReference type="ARBA" id="ARBA00000185"/>
    </source>
</evidence>
<evidence type="ECO:0000256" key="9">
    <source>
        <dbReference type="HAMAP-Rule" id="MF_01897"/>
    </source>
</evidence>
<dbReference type="EMBL" id="ACEB01000013">
    <property type="protein sequence ID" value="EEG27589.1"/>
    <property type="molecule type" value="Genomic_DNA"/>
</dbReference>
<evidence type="ECO:0000256" key="5">
    <source>
        <dbReference type="ARBA" id="ARBA00022840"/>
    </source>
</evidence>
<dbReference type="SUPFAM" id="SSF56719">
    <property type="entry name" value="Type II DNA topoisomerase"/>
    <property type="match status" value="1"/>
</dbReference>
<comment type="subunit">
    <text evidence="9">Heterotetramer, composed of two GyrA and two GyrB chains. In the heterotetramer, GyrA contains the active site tyrosine that forms a transient covalent intermediate with DNA, while GyrB binds cofactors and catalyzes ATP hydrolysis.</text>
</comment>
<dbReference type="GO" id="GO:0009330">
    <property type="term" value="C:DNA topoisomerase type II (double strand cut, ATP-hydrolyzing) complex"/>
    <property type="evidence" value="ECO:0007669"/>
    <property type="project" value="TreeGrafter"/>
</dbReference>
<sequence>MSDYDRILPIDLNEEMQTSYIDYAMSVIVGRALPEVRDGLKPVHRRILYAMYDSGYRPDRGYVKSARPVSDTMGQFHPHGDSAIYDTLVRLAQDWNMRYPLVDGQGNFGSRGNDGPAAMRYTECRLTPLAMEMVRDIRENTVDFSPNYDGKTMEPDILPSRVPNLLMNGSNGIAVGMATNIPPHNLRELADAIYWLLENPDADDATALEACMEYIKGPDFPTAGLIVGTQGIKDAYTTGRGSIRMRGVTSIEEEGSRQTIVITELPYQVNPDNLISSIAEQVRDGKLAGISKIEDESSDRVGMRIVVTLKRDAVPRVVLNNLYKHSQLQTNFGANMLSIVDGVPRTLRLDQMLRYYVAHQIEVIVRRTQYRLDEAEKRAHILRGLVKALDMLDEVIALIRRSETVDVARRGLIDLLTIDEVQADAILAMQLRRLAALERQKIIDELAEIEAIIADLKDILASPGRQRAIVRDELKEIVDKYGDDRRSQIIAATGDVTEEDLIARENVVVTITSTGYAKRTKVDAYKSQRRGGKGVRGAELKQDDVVRHFFVCSTHDWILFFTNFGRVYRLKAYELPEASRTARGQHVANLLEFQPEERIAQVIQIQSYEDAPYLVLATVQGRVKKSRLSDYESARSGGLIAINLNEGDKLIGASLCSNEDDLLLVSEEGQSIRFSADDEQLRPMGRSTAGVKGMRFRGDDHLLAMTVVRDGSYLLVATAGGYGKRTSMDEYSVQGRGGVGVVTFKYNPKRGKLIGALAVDNDDQIFAITSAGGVIRTEVNQIRPSSRATMGVRLVNLEDGIELLAIDRNVEGEGEEEAEAVATAKSRAPKQETIEEED</sequence>
<keyword evidence="5 9" id="KW-0067">ATP-binding</keyword>
<dbReference type="InterPro" id="IPR013758">
    <property type="entry name" value="Topo_IIA_A/C_ab"/>
</dbReference>
<keyword evidence="8 9" id="KW-0413">Isomerase</keyword>
<keyword evidence="3 9" id="KW-0963">Cytoplasm</keyword>
<dbReference type="Gene3D" id="1.10.268.10">
    <property type="entry name" value="Topoisomerase, domain 3"/>
    <property type="match status" value="1"/>
</dbReference>
<dbReference type="InterPro" id="IPR005743">
    <property type="entry name" value="GyrA"/>
</dbReference>
<dbReference type="NCBIfam" id="TIGR01063">
    <property type="entry name" value="gyrA"/>
    <property type="match status" value="1"/>
</dbReference>
<evidence type="ECO:0000256" key="3">
    <source>
        <dbReference type="ARBA" id="ARBA00022490"/>
    </source>
</evidence>
<dbReference type="GO" id="GO:0005694">
    <property type="term" value="C:chromosome"/>
    <property type="evidence" value="ECO:0007669"/>
    <property type="project" value="InterPro"/>
</dbReference>
<protein>
    <recommendedName>
        <fullName evidence="9">DNA gyrase subunit A</fullName>
        <ecNumber evidence="9">5.6.2.2</ecNumber>
    </recommendedName>
</protein>
<dbReference type="InterPro" id="IPR006691">
    <property type="entry name" value="GyrA/parC_rep"/>
</dbReference>
<comment type="subcellular location">
    <subcellularLocation>
        <location evidence="9">Cytoplasm</location>
    </subcellularLocation>
</comment>
<dbReference type="InterPro" id="IPR050220">
    <property type="entry name" value="Type_II_DNA_Topoisomerases"/>
</dbReference>
<comment type="similarity">
    <text evidence="2 9">Belongs to the type II topoisomerase GyrA/ParC subunit family.</text>
</comment>
<comment type="catalytic activity">
    <reaction evidence="1 9 10">
        <text>ATP-dependent breakage, passage and rejoining of double-stranded DNA.</text>
        <dbReference type="EC" id="5.6.2.2"/>
    </reaction>
</comment>
<keyword evidence="7 9" id="KW-0238">DNA-binding</keyword>
<dbReference type="CDD" id="cd00187">
    <property type="entry name" value="TOP4c"/>
    <property type="match status" value="1"/>
</dbReference>
<comment type="miscellaneous">
    <text evidence="9">Few gyrases are as efficient as E.coli at forming negative supercoils. Not all organisms have 2 type II topoisomerases; in organisms with a single type II topoisomerase this enzyme also has to decatenate newly replicated chromosomes.</text>
</comment>
<dbReference type="InterPro" id="IPR013760">
    <property type="entry name" value="Topo_IIA-like_dom_sf"/>
</dbReference>
<keyword evidence="4 9" id="KW-0547">Nucleotide-binding</keyword>
<evidence type="ECO:0000256" key="7">
    <source>
        <dbReference type="ARBA" id="ARBA00023125"/>
    </source>
</evidence>
<dbReference type="GO" id="GO:0006261">
    <property type="term" value="P:DNA-templated DNA replication"/>
    <property type="evidence" value="ECO:0007669"/>
    <property type="project" value="UniProtKB-UniRule"/>
</dbReference>
<feature type="compositionally biased region" description="Basic and acidic residues" evidence="11">
    <location>
        <begin position="829"/>
        <end position="838"/>
    </location>
</feature>
<dbReference type="PROSITE" id="PS52040">
    <property type="entry name" value="TOPO_IIA"/>
    <property type="match status" value="1"/>
</dbReference>
<dbReference type="EC" id="5.6.2.2" evidence="9"/>
<dbReference type="GO" id="GO:0003677">
    <property type="term" value="F:DNA binding"/>
    <property type="evidence" value="ECO:0007669"/>
    <property type="project" value="UniProtKB-UniRule"/>
</dbReference>